<evidence type="ECO:0000256" key="3">
    <source>
        <dbReference type="ARBA" id="ARBA00012239"/>
    </source>
</evidence>
<dbReference type="Gene3D" id="3.40.640.10">
    <property type="entry name" value="Type I PLP-dependent aspartate aminotransferase-like (Major domain)"/>
    <property type="match status" value="1"/>
</dbReference>
<dbReference type="AlphaFoldDB" id="A0A3B1CQN5"/>
<dbReference type="PANTHER" id="PTHR11601">
    <property type="entry name" value="CYSTEINE DESULFURYLASE FAMILY MEMBER"/>
    <property type="match status" value="1"/>
</dbReference>
<keyword evidence="4 11" id="KW-0808">Transferase</keyword>
<evidence type="ECO:0000259" key="10">
    <source>
        <dbReference type="Pfam" id="PF00266"/>
    </source>
</evidence>
<evidence type="ECO:0000313" key="11">
    <source>
        <dbReference type="EMBL" id="VAX28781.1"/>
    </source>
</evidence>
<dbReference type="NCBIfam" id="TIGR02006">
    <property type="entry name" value="IscS"/>
    <property type="match status" value="1"/>
</dbReference>
<dbReference type="GO" id="GO:0031071">
    <property type="term" value="F:cysteine desulfurase activity"/>
    <property type="evidence" value="ECO:0007669"/>
    <property type="project" value="UniProtKB-EC"/>
</dbReference>
<comment type="cofactor">
    <cofactor evidence="1">
        <name>pyridoxal 5'-phosphate</name>
        <dbReference type="ChEBI" id="CHEBI:597326"/>
    </cofactor>
</comment>
<gene>
    <name evidence="11" type="ORF">MNBD_NITROSPIRAE01-635</name>
</gene>
<dbReference type="PANTHER" id="PTHR11601:SF34">
    <property type="entry name" value="CYSTEINE DESULFURASE"/>
    <property type="match status" value="1"/>
</dbReference>
<dbReference type="NCBIfam" id="NF002806">
    <property type="entry name" value="PRK02948.1"/>
    <property type="match status" value="1"/>
</dbReference>
<keyword evidence="8" id="KW-0411">Iron-sulfur</keyword>
<dbReference type="InterPro" id="IPR015421">
    <property type="entry name" value="PyrdxlP-dep_Trfase_major"/>
</dbReference>
<dbReference type="EMBL" id="UOGF01000042">
    <property type="protein sequence ID" value="VAX28781.1"/>
    <property type="molecule type" value="Genomic_DNA"/>
</dbReference>
<evidence type="ECO:0000256" key="4">
    <source>
        <dbReference type="ARBA" id="ARBA00022679"/>
    </source>
</evidence>
<keyword evidence="6" id="KW-0663">Pyridoxal phosphate</keyword>
<dbReference type="InterPro" id="IPR000192">
    <property type="entry name" value="Aminotrans_V_dom"/>
</dbReference>
<keyword evidence="7" id="KW-0408">Iron</keyword>
<dbReference type="SUPFAM" id="SSF53383">
    <property type="entry name" value="PLP-dependent transferases"/>
    <property type="match status" value="1"/>
</dbReference>
<dbReference type="Gene3D" id="3.90.1150.10">
    <property type="entry name" value="Aspartate Aminotransferase, domain 1"/>
    <property type="match status" value="1"/>
</dbReference>
<dbReference type="GO" id="GO:0030170">
    <property type="term" value="F:pyridoxal phosphate binding"/>
    <property type="evidence" value="ECO:0007669"/>
    <property type="project" value="InterPro"/>
</dbReference>
<evidence type="ECO:0000256" key="2">
    <source>
        <dbReference type="ARBA" id="ARBA00006490"/>
    </source>
</evidence>
<dbReference type="InterPro" id="IPR016454">
    <property type="entry name" value="Cysteine_dSase"/>
</dbReference>
<name>A0A3B1CQN5_9ZZZZ</name>
<dbReference type="HAMAP" id="MF_00331">
    <property type="entry name" value="Cys_desulf_IscS"/>
    <property type="match status" value="1"/>
</dbReference>
<dbReference type="GO" id="GO:0051536">
    <property type="term" value="F:iron-sulfur cluster binding"/>
    <property type="evidence" value="ECO:0007669"/>
    <property type="project" value="UniProtKB-KW"/>
</dbReference>
<reference evidence="11" key="1">
    <citation type="submission" date="2018-06" db="EMBL/GenBank/DDBJ databases">
        <authorList>
            <person name="Zhirakovskaya E."/>
        </authorList>
    </citation>
    <scope>NUCLEOTIDE SEQUENCE</scope>
</reference>
<evidence type="ECO:0000256" key="1">
    <source>
        <dbReference type="ARBA" id="ARBA00001933"/>
    </source>
</evidence>
<feature type="domain" description="Aminotransferase class V" evidence="10">
    <location>
        <begin position="6"/>
        <end position="370"/>
    </location>
</feature>
<sequence>MLKLPVFMDYHSTTPVDPRVLETMLPYFSEKFGNAASKNHSFGWNAEDAVAKAREQIAQLISCNTKEIVFTSGATESNNLSLKGVAGMYREKGNHIITAVTEHKAILDTTKRLEKEGFEVTYLPVGADGLIDLETLKAAITPQTILISIMLANNEIGVIQPVAEIGKIAKEKGIIFHCDAAQGVGKIPVNVDEMGIDLMSFSAHKIYGPKGVGGLYVRRKKPRVRLSAMMDGGGHERGMRSGTLNVPSIVGLGEACAICETEMEQENLRLAEMRNKLQNHIMSELDEVYLNGHPEKRLAQNLNISFAYVEGESLMMGLKEIALSSGSACTTATLEPSYVLRALGVGSDLAHSSLRFGLGRFTTDEEIDYVGKRVVEAVNRLREMSPLYEMAKEGIDLKSVQWTEH</sequence>
<dbReference type="InterPro" id="IPR015424">
    <property type="entry name" value="PyrdxlP-dep_Trfase"/>
</dbReference>
<keyword evidence="9" id="KW-0175">Coiled coil</keyword>
<dbReference type="PIRSF" id="PIRSF005572">
    <property type="entry name" value="NifS"/>
    <property type="match status" value="1"/>
</dbReference>
<evidence type="ECO:0000256" key="6">
    <source>
        <dbReference type="ARBA" id="ARBA00022898"/>
    </source>
</evidence>
<comment type="similarity">
    <text evidence="2">Belongs to the class-V pyridoxal-phosphate-dependent aminotransferase family. NifS/IscS subfamily.</text>
</comment>
<evidence type="ECO:0000256" key="7">
    <source>
        <dbReference type="ARBA" id="ARBA00023004"/>
    </source>
</evidence>
<dbReference type="GO" id="GO:0044571">
    <property type="term" value="P:[2Fe-2S] cluster assembly"/>
    <property type="evidence" value="ECO:0007669"/>
    <property type="project" value="InterPro"/>
</dbReference>
<keyword evidence="5" id="KW-0479">Metal-binding</keyword>
<dbReference type="Pfam" id="PF00266">
    <property type="entry name" value="Aminotran_5"/>
    <property type="match status" value="1"/>
</dbReference>
<evidence type="ECO:0000256" key="8">
    <source>
        <dbReference type="ARBA" id="ARBA00023014"/>
    </source>
</evidence>
<dbReference type="InterPro" id="IPR010240">
    <property type="entry name" value="Cys_deSase_IscS"/>
</dbReference>
<proteinExistence type="inferred from homology"/>
<dbReference type="GO" id="GO:1990221">
    <property type="term" value="C:L-cysteine desulfurase complex"/>
    <property type="evidence" value="ECO:0007669"/>
    <property type="project" value="UniProtKB-ARBA"/>
</dbReference>
<dbReference type="FunFam" id="3.90.1150.10:FF:000002">
    <property type="entry name" value="Cysteine desulfurase IscS"/>
    <property type="match status" value="1"/>
</dbReference>
<dbReference type="NCBIfam" id="NF010611">
    <property type="entry name" value="PRK14012.1"/>
    <property type="match status" value="1"/>
</dbReference>
<organism evidence="11">
    <name type="scientific">hydrothermal vent metagenome</name>
    <dbReference type="NCBI Taxonomy" id="652676"/>
    <lineage>
        <taxon>unclassified sequences</taxon>
        <taxon>metagenomes</taxon>
        <taxon>ecological metagenomes</taxon>
    </lineage>
</organism>
<dbReference type="GO" id="GO:0046872">
    <property type="term" value="F:metal ion binding"/>
    <property type="evidence" value="ECO:0007669"/>
    <property type="project" value="UniProtKB-KW"/>
</dbReference>
<dbReference type="PROSITE" id="PS00595">
    <property type="entry name" value="AA_TRANSFER_CLASS_5"/>
    <property type="match status" value="1"/>
</dbReference>
<dbReference type="InterPro" id="IPR020578">
    <property type="entry name" value="Aminotrans_V_PyrdxlP_BS"/>
</dbReference>
<evidence type="ECO:0000256" key="5">
    <source>
        <dbReference type="ARBA" id="ARBA00022723"/>
    </source>
</evidence>
<accession>A0A3B1CQN5</accession>
<dbReference type="InterPro" id="IPR015422">
    <property type="entry name" value="PyrdxlP-dep_Trfase_small"/>
</dbReference>
<dbReference type="FunFam" id="3.40.640.10:FF:000003">
    <property type="entry name" value="Cysteine desulfurase IscS"/>
    <property type="match status" value="1"/>
</dbReference>
<protein>
    <recommendedName>
        <fullName evidence="3">cysteine desulfurase</fullName>
        <ecNumber evidence="3">2.8.1.7</ecNumber>
    </recommendedName>
</protein>
<feature type="coiled-coil region" evidence="9">
    <location>
        <begin position="256"/>
        <end position="283"/>
    </location>
</feature>
<evidence type="ECO:0000256" key="9">
    <source>
        <dbReference type="SAM" id="Coils"/>
    </source>
</evidence>
<dbReference type="EC" id="2.8.1.7" evidence="3"/>